<name>A0A3G4RPQ4_ECOLX</name>
<sequence length="188" mass="20353">MGADSVAGKPDCGEHPGYQGPGRDAGETPGKNMGCDVSRGQEREISGAAVRGEGGKQLDGGEEERSKTGQGVSEYDRAGNALTERLRAIAAGLYAAAERLGERLHGFAAYVRADTTGERATEGTVRRLESAGAEISRAGGPLESVIYHEQQIRDEQERQARLERERARSWHEEQEREAQVWRGPSMGM</sequence>
<evidence type="ECO:0000313" key="2">
    <source>
        <dbReference type="EMBL" id="AYU67672.1"/>
    </source>
</evidence>
<geneLocation type="plasmid" evidence="2">
    <name>p17-346F</name>
</geneLocation>
<protein>
    <submittedName>
        <fullName evidence="2">MobA protein</fullName>
    </submittedName>
</protein>
<feature type="region of interest" description="Disordered" evidence="1">
    <location>
        <begin position="157"/>
        <end position="188"/>
    </location>
</feature>
<keyword evidence="2" id="KW-0614">Plasmid</keyword>
<feature type="region of interest" description="Disordered" evidence="1">
    <location>
        <begin position="1"/>
        <end position="76"/>
    </location>
</feature>
<feature type="compositionally biased region" description="Basic and acidic residues" evidence="1">
    <location>
        <begin position="157"/>
        <end position="179"/>
    </location>
</feature>
<evidence type="ECO:0000256" key="1">
    <source>
        <dbReference type="SAM" id="MobiDB-lite"/>
    </source>
</evidence>
<dbReference type="EMBL" id="MH846695">
    <property type="protein sequence ID" value="AYU67672.1"/>
    <property type="molecule type" value="Genomic_DNA"/>
</dbReference>
<dbReference type="AlphaFoldDB" id="A0A3G4RPQ4"/>
<organism evidence="2">
    <name type="scientific">Escherichia coli</name>
    <dbReference type="NCBI Taxonomy" id="562"/>
    <lineage>
        <taxon>Bacteria</taxon>
        <taxon>Pseudomonadati</taxon>
        <taxon>Pseudomonadota</taxon>
        <taxon>Gammaproteobacteria</taxon>
        <taxon>Enterobacterales</taxon>
        <taxon>Enterobacteriaceae</taxon>
        <taxon>Escherichia</taxon>
    </lineage>
</organism>
<gene>
    <name evidence="2" type="ORF">D0356_00135</name>
</gene>
<proteinExistence type="predicted"/>
<reference evidence="2" key="1">
    <citation type="journal article" date="2018" name="Vet. Microbiol.">
        <title>Characterization of plasmids harboring blaCTX-M genes in Escherichia coli from French pigs.</title>
        <authorList>
            <person name="Lucas P."/>
            <person name="Jouy E."/>
            <person name="Le Devendec L."/>
            <person name="de Boisseson C."/>
            <person name="Perrin-Guyomard A."/>
            <person name="Jove T."/>
            <person name="Blanchard Y."/>
            <person name="Touzain F."/>
            <person name="Kempf I."/>
        </authorList>
    </citation>
    <scope>NUCLEOTIDE SEQUENCE</scope>
    <source>
        <strain evidence="2">17-346F</strain>
        <plasmid evidence="2">p17-346F</plasmid>
    </source>
</reference>
<accession>A0A3G4RPQ4</accession>